<keyword evidence="7" id="KW-0472">Membrane</keyword>
<dbReference type="Proteomes" id="UP001497480">
    <property type="component" value="Unassembled WGS sequence"/>
</dbReference>
<dbReference type="EMBL" id="CAXHTB010000016">
    <property type="protein sequence ID" value="CAL0322307.1"/>
    <property type="molecule type" value="Genomic_DNA"/>
</dbReference>
<keyword evidence="7" id="KW-0812">Transmembrane</keyword>
<keyword evidence="2" id="KW-0479">Metal-binding</keyword>
<keyword evidence="5" id="KW-0325">Glycoprotein</keyword>
<evidence type="ECO:0000313" key="10">
    <source>
        <dbReference type="Proteomes" id="UP001497480"/>
    </source>
</evidence>
<proteinExistence type="predicted"/>
<evidence type="ECO:0000259" key="8">
    <source>
        <dbReference type="PROSITE" id="PS51485"/>
    </source>
</evidence>
<sequence>MEELKLAWTVKAIIGVLFTSTLFRCVCAANISVGGVSGWDLSSNIQLWSSTATFHVGDDLVFIYTPVYDVIEVNQEGYDTCTIANAIATYETGETVISLNEPGTRYFVCGRLGHCQLGLKLEVQILSQSNNNTDDDDNNNNNKDDDPDQRHGGRNPPPPRQISSPPPPRHRLPHPPPPPPDDIDFQQPPPPGELDFPEPPPNPSPGPCQCSRAAENNYRVMMTPLMITQTLVIMLLGFYYLML</sequence>
<feature type="transmembrane region" description="Helical" evidence="7">
    <location>
        <begin position="218"/>
        <end position="241"/>
    </location>
</feature>
<keyword evidence="3" id="KW-0249">Electron transport</keyword>
<evidence type="ECO:0000256" key="7">
    <source>
        <dbReference type="SAM" id="Phobius"/>
    </source>
</evidence>
<keyword evidence="10" id="KW-1185">Reference proteome</keyword>
<keyword evidence="7" id="KW-1133">Transmembrane helix</keyword>
<reference evidence="9 10" key="1">
    <citation type="submission" date="2024-03" db="EMBL/GenBank/DDBJ databases">
        <authorList>
            <person name="Martinez-Hernandez J."/>
        </authorList>
    </citation>
    <scope>NUCLEOTIDE SEQUENCE [LARGE SCALE GENOMIC DNA]</scope>
</reference>
<dbReference type="GO" id="GO:0005886">
    <property type="term" value="C:plasma membrane"/>
    <property type="evidence" value="ECO:0007669"/>
    <property type="project" value="TreeGrafter"/>
</dbReference>
<evidence type="ECO:0000256" key="1">
    <source>
        <dbReference type="ARBA" id="ARBA00022448"/>
    </source>
</evidence>
<evidence type="ECO:0000313" key="9">
    <source>
        <dbReference type="EMBL" id="CAL0322307.1"/>
    </source>
</evidence>
<feature type="compositionally biased region" description="Basic and acidic residues" evidence="6">
    <location>
        <begin position="142"/>
        <end position="151"/>
    </location>
</feature>
<name>A0AAV1XMC0_LUPLU</name>
<dbReference type="GO" id="GO:0009055">
    <property type="term" value="F:electron transfer activity"/>
    <property type="evidence" value="ECO:0007669"/>
    <property type="project" value="InterPro"/>
</dbReference>
<comment type="caution">
    <text evidence="9">The sequence shown here is derived from an EMBL/GenBank/DDBJ whole genome shotgun (WGS) entry which is preliminary data.</text>
</comment>
<dbReference type="InterPro" id="IPR003245">
    <property type="entry name" value="Phytocyanin_dom"/>
</dbReference>
<evidence type="ECO:0000256" key="6">
    <source>
        <dbReference type="SAM" id="MobiDB-lite"/>
    </source>
</evidence>
<dbReference type="InterPro" id="IPR039391">
    <property type="entry name" value="Phytocyanin-like"/>
</dbReference>
<feature type="compositionally biased region" description="Pro residues" evidence="6">
    <location>
        <begin position="187"/>
        <end position="206"/>
    </location>
</feature>
<evidence type="ECO:0000256" key="4">
    <source>
        <dbReference type="ARBA" id="ARBA00023008"/>
    </source>
</evidence>
<dbReference type="InterPro" id="IPR008972">
    <property type="entry name" value="Cupredoxin"/>
</dbReference>
<dbReference type="PANTHER" id="PTHR33021">
    <property type="entry name" value="BLUE COPPER PROTEIN"/>
    <property type="match status" value="1"/>
</dbReference>
<dbReference type="GO" id="GO:0046872">
    <property type="term" value="F:metal ion binding"/>
    <property type="evidence" value="ECO:0007669"/>
    <property type="project" value="UniProtKB-KW"/>
</dbReference>
<dbReference type="PANTHER" id="PTHR33021:SF499">
    <property type="entry name" value="OS12G0150500 PROTEIN"/>
    <property type="match status" value="1"/>
</dbReference>
<evidence type="ECO:0000256" key="5">
    <source>
        <dbReference type="ARBA" id="ARBA00023180"/>
    </source>
</evidence>
<dbReference type="SUPFAM" id="SSF49503">
    <property type="entry name" value="Cupredoxins"/>
    <property type="match status" value="1"/>
</dbReference>
<evidence type="ECO:0000256" key="2">
    <source>
        <dbReference type="ARBA" id="ARBA00022723"/>
    </source>
</evidence>
<dbReference type="Pfam" id="PF02298">
    <property type="entry name" value="Cu_bind_like"/>
    <property type="match status" value="1"/>
</dbReference>
<dbReference type="CDD" id="cd04216">
    <property type="entry name" value="Phytocyanin"/>
    <property type="match status" value="1"/>
</dbReference>
<dbReference type="PROSITE" id="PS51485">
    <property type="entry name" value="PHYTOCYANIN"/>
    <property type="match status" value="1"/>
</dbReference>
<keyword evidence="1" id="KW-0813">Transport</keyword>
<dbReference type="FunFam" id="2.60.40.420:FF:000003">
    <property type="entry name" value="Blue copper"/>
    <property type="match status" value="1"/>
</dbReference>
<organism evidence="9 10">
    <name type="scientific">Lupinus luteus</name>
    <name type="common">European yellow lupine</name>
    <dbReference type="NCBI Taxonomy" id="3873"/>
    <lineage>
        <taxon>Eukaryota</taxon>
        <taxon>Viridiplantae</taxon>
        <taxon>Streptophyta</taxon>
        <taxon>Embryophyta</taxon>
        <taxon>Tracheophyta</taxon>
        <taxon>Spermatophyta</taxon>
        <taxon>Magnoliopsida</taxon>
        <taxon>eudicotyledons</taxon>
        <taxon>Gunneridae</taxon>
        <taxon>Pentapetalae</taxon>
        <taxon>rosids</taxon>
        <taxon>fabids</taxon>
        <taxon>Fabales</taxon>
        <taxon>Fabaceae</taxon>
        <taxon>Papilionoideae</taxon>
        <taxon>50 kb inversion clade</taxon>
        <taxon>genistoids sensu lato</taxon>
        <taxon>core genistoids</taxon>
        <taxon>Genisteae</taxon>
        <taxon>Lupinus</taxon>
    </lineage>
</organism>
<evidence type="ECO:0000256" key="3">
    <source>
        <dbReference type="ARBA" id="ARBA00022982"/>
    </source>
</evidence>
<protein>
    <recommendedName>
        <fullName evidence="8">Phytocyanin domain-containing protein</fullName>
    </recommendedName>
</protein>
<keyword evidence="4" id="KW-0186">Copper</keyword>
<feature type="region of interest" description="Disordered" evidence="6">
    <location>
        <begin position="129"/>
        <end position="209"/>
    </location>
</feature>
<dbReference type="AlphaFoldDB" id="A0AAV1XMC0"/>
<dbReference type="Gene3D" id="2.60.40.420">
    <property type="entry name" value="Cupredoxins - blue copper proteins"/>
    <property type="match status" value="1"/>
</dbReference>
<accession>A0AAV1XMC0</accession>
<feature type="domain" description="Phytocyanin" evidence="8">
    <location>
        <begin position="29"/>
        <end position="127"/>
    </location>
</feature>
<feature type="compositionally biased region" description="Pro residues" evidence="6">
    <location>
        <begin position="155"/>
        <end position="167"/>
    </location>
</feature>
<gene>
    <name evidence="9" type="ORF">LLUT_LOCUS23367</name>
</gene>